<dbReference type="EMBL" id="CM023476">
    <property type="protein sequence ID" value="KAH7941673.1"/>
    <property type="molecule type" value="Genomic_DNA"/>
</dbReference>
<dbReference type="Proteomes" id="UP000821865">
    <property type="component" value="Chromosome 7"/>
</dbReference>
<gene>
    <name evidence="1" type="ORF">HPB49_016031</name>
</gene>
<protein>
    <submittedName>
        <fullName evidence="1">Uncharacterized protein</fullName>
    </submittedName>
</protein>
<evidence type="ECO:0000313" key="2">
    <source>
        <dbReference type="Proteomes" id="UP000821865"/>
    </source>
</evidence>
<reference evidence="1" key="1">
    <citation type="submission" date="2020-05" db="EMBL/GenBank/DDBJ databases">
        <title>Large-scale comparative analyses of tick genomes elucidate their genetic diversity and vector capacities.</title>
        <authorList>
            <person name="Jia N."/>
            <person name="Wang J."/>
            <person name="Shi W."/>
            <person name="Du L."/>
            <person name="Sun Y."/>
            <person name="Zhan W."/>
            <person name="Jiang J."/>
            <person name="Wang Q."/>
            <person name="Zhang B."/>
            <person name="Ji P."/>
            <person name="Sakyi L.B."/>
            <person name="Cui X."/>
            <person name="Yuan T."/>
            <person name="Jiang B."/>
            <person name="Yang W."/>
            <person name="Lam T.T.-Y."/>
            <person name="Chang Q."/>
            <person name="Ding S."/>
            <person name="Wang X."/>
            <person name="Zhu J."/>
            <person name="Ruan X."/>
            <person name="Zhao L."/>
            <person name="Wei J."/>
            <person name="Que T."/>
            <person name="Du C."/>
            <person name="Cheng J."/>
            <person name="Dai P."/>
            <person name="Han X."/>
            <person name="Huang E."/>
            <person name="Gao Y."/>
            <person name="Liu J."/>
            <person name="Shao H."/>
            <person name="Ye R."/>
            <person name="Li L."/>
            <person name="Wei W."/>
            <person name="Wang X."/>
            <person name="Wang C."/>
            <person name="Yang T."/>
            <person name="Huo Q."/>
            <person name="Li W."/>
            <person name="Guo W."/>
            <person name="Chen H."/>
            <person name="Zhou L."/>
            <person name="Ni X."/>
            <person name="Tian J."/>
            <person name="Zhou Y."/>
            <person name="Sheng Y."/>
            <person name="Liu T."/>
            <person name="Pan Y."/>
            <person name="Xia L."/>
            <person name="Li J."/>
            <person name="Zhao F."/>
            <person name="Cao W."/>
        </authorList>
    </citation>
    <scope>NUCLEOTIDE SEQUENCE</scope>
    <source>
        <strain evidence="1">Dsil-2018</strain>
    </source>
</reference>
<proteinExistence type="predicted"/>
<evidence type="ECO:0000313" key="1">
    <source>
        <dbReference type="EMBL" id="KAH7941673.1"/>
    </source>
</evidence>
<organism evidence="1 2">
    <name type="scientific">Dermacentor silvarum</name>
    <name type="common">Tick</name>
    <dbReference type="NCBI Taxonomy" id="543639"/>
    <lineage>
        <taxon>Eukaryota</taxon>
        <taxon>Metazoa</taxon>
        <taxon>Ecdysozoa</taxon>
        <taxon>Arthropoda</taxon>
        <taxon>Chelicerata</taxon>
        <taxon>Arachnida</taxon>
        <taxon>Acari</taxon>
        <taxon>Parasitiformes</taxon>
        <taxon>Ixodida</taxon>
        <taxon>Ixodoidea</taxon>
        <taxon>Ixodidae</taxon>
        <taxon>Rhipicephalinae</taxon>
        <taxon>Dermacentor</taxon>
    </lineage>
</organism>
<accession>A0ACB8CG79</accession>
<name>A0ACB8CG79_DERSI</name>
<comment type="caution">
    <text evidence="1">The sequence shown here is derived from an EMBL/GenBank/DDBJ whole genome shotgun (WGS) entry which is preliminary data.</text>
</comment>
<sequence>MTSPTTPQTAGTSIGEELWPILNDPPRVTTGVVTEQRELAATAAATMALEARPRYRSIVTHPRRTPNAWSFEGQRNAPHSMTPPSRPSISEIPEYVEAMDSGFFNSTTRGRFRGQSSSETESLKNTPGPVPQLNAERAAPPPTVSAMHFENVWSPWTSVSHSPLVMEVLTGAQTPKPLLEAKSPTPSGKRIALKSPISVAASRKPSLQEPEYPKTPSRGAASVAGGRTPAGVTPAIPTTTATPITPYSPELESEIFEGSESYEEPEYELSDTTILDVNPSLLLPLSGCNFLIVIVSAIVFLGSVYAYFGQETMQVSASPNTWLVYLLLNLELVFMVVSLIYFFIASVGLLGALRQNIPLLELYVSLQGALISCLIVFIFGVFFLPLIGREFVLSHITTDLIVHYRDGADYRAEIDYVQSSLHCCGVTDESYLDWNANAYFNCSPTNPSAERCSVPPSCCKVRTPDIYDNAAAPGKASGAVKSRVAEEESDNVDDVVVPTTLCGRGVMKLDHADAWKRVYTRGCGSAIFHYLESSVIEVVLYTLLLVLFHLIAMMLAVAVKGEIRALGKVYDKYYRVVYRGQVRMKKMKAPELDMNLGAESARQAEAPPLVASIEVRRQRHRRRYLGHGYAPPTWKPPPQAPS</sequence>
<keyword evidence="2" id="KW-1185">Reference proteome</keyword>